<name>A0A2S8F546_9BACT</name>
<proteinExistence type="predicted"/>
<dbReference type="EMBL" id="PUIA01000057">
    <property type="protein sequence ID" value="PQO27283.1"/>
    <property type="molecule type" value="Genomic_DNA"/>
</dbReference>
<evidence type="ECO:0000313" key="1">
    <source>
        <dbReference type="EMBL" id="PQO27283.1"/>
    </source>
</evidence>
<gene>
    <name evidence="1" type="ORF">C5Y96_17210</name>
</gene>
<dbReference type="Proteomes" id="UP000240009">
    <property type="component" value="Unassembled WGS sequence"/>
</dbReference>
<dbReference type="RefSeq" id="WP_105355852.1">
    <property type="nucleotide sequence ID" value="NZ_PUIA01000057.1"/>
</dbReference>
<organism evidence="1 2">
    <name type="scientific">Blastopirellula marina</name>
    <dbReference type="NCBI Taxonomy" id="124"/>
    <lineage>
        <taxon>Bacteria</taxon>
        <taxon>Pseudomonadati</taxon>
        <taxon>Planctomycetota</taxon>
        <taxon>Planctomycetia</taxon>
        <taxon>Pirellulales</taxon>
        <taxon>Pirellulaceae</taxon>
        <taxon>Blastopirellula</taxon>
    </lineage>
</organism>
<reference evidence="1 2" key="1">
    <citation type="submission" date="2018-02" db="EMBL/GenBank/DDBJ databases">
        <title>Comparative genomes isolates from brazilian mangrove.</title>
        <authorList>
            <person name="Araujo J.E."/>
            <person name="Taketani R.G."/>
            <person name="Silva M.C.P."/>
            <person name="Loureco M.V."/>
            <person name="Andreote F.D."/>
        </authorList>
    </citation>
    <scope>NUCLEOTIDE SEQUENCE [LARGE SCALE GENOMIC DNA]</scope>
    <source>
        <strain evidence="1 2">HEX-2 MGV</strain>
    </source>
</reference>
<accession>A0A2S8F546</accession>
<dbReference type="AlphaFoldDB" id="A0A2S8F546"/>
<sequence length="74" mass="8042">MPVESEVDGSGKQWSVEHHCVLCEIIAVLHQGTLLIDSPATSTEVFCGQFYLGEASQQNWRHLGVPAPRGPPIS</sequence>
<evidence type="ECO:0000313" key="2">
    <source>
        <dbReference type="Proteomes" id="UP000240009"/>
    </source>
</evidence>
<comment type="caution">
    <text evidence="1">The sequence shown here is derived from an EMBL/GenBank/DDBJ whole genome shotgun (WGS) entry which is preliminary data.</text>
</comment>
<protein>
    <submittedName>
        <fullName evidence="1">Uncharacterized protein</fullName>
    </submittedName>
</protein>